<organism evidence="1">
    <name type="scientific">marine sediment metagenome</name>
    <dbReference type="NCBI Taxonomy" id="412755"/>
    <lineage>
        <taxon>unclassified sequences</taxon>
        <taxon>metagenomes</taxon>
        <taxon>ecological metagenomes</taxon>
    </lineage>
</organism>
<sequence length="66" mass="7601">MGIKTETREIDIIDVTVSEAMDKACELLQELKTAGHYYYYSSVLIYPHNSKKNTCSVRVIGSWRED</sequence>
<dbReference type="EMBL" id="LAZR01002122">
    <property type="protein sequence ID" value="KKN34176.1"/>
    <property type="molecule type" value="Genomic_DNA"/>
</dbReference>
<protein>
    <submittedName>
        <fullName evidence="1">Uncharacterized protein</fullName>
    </submittedName>
</protein>
<accession>A0A0F9SB00</accession>
<name>A0A0F9SB00_9ZZZZ</name>
<comment type="caution">
    <text evidence="1">The sequence shown here is derived from an EMBL/GenBank/DDBJ whole genome shotgun (WGS) entry which is preliminary data.</text>
</comment>
<reference evidence="1" key="1">
    <citation type="journal article" date="2015" name="Nature">
        <title>Complex archaea that bridge the gap between prokaryotes and eukaryotes.</title>
        <authorList>
            <person name="Spang A."/>
            <person name="Saw J.H."/>
            <person name="Jorgensen S.L."/>
            <person name="Zaremba-Niedzwiedzka K."/>
            <person name="Martijn J."/>
            <person name="Lind A.E."/>
            <person name="van Eijk R."/>
            <person name="Schleper C."/>
            <person name="Guy L."/>
            <person name="Ettema T.J."/>
        </authorList>
    </citation>
    <scope>NUCLEOTIDE SEQUENCE</scope>
</reference>
<proteinExistence type="predicted"/>
<gene>
    <name evidence="1" type="ORF">LCGC14_0796300</name>
</gene>
<evidence type="ECO:0000313" key="1">
    <source>
        <dbReference type="EMBL" id="KKN34176.1"/>
    </source>
</evidence>
<dbReference type="AlphaFoldDB" id="A0A0F9SB00"/>